<dbReference type="EMBL" id="JAMRDG010000001">
    <property type="protein sequence ID" value="KAJ3702943.1"/>
    <property type="molecule type" value="Genomic_DNA"/>
</dbReference>
<accession>A0AAD6EVP4</accession>
<evidence type="ECO:0000313" key="14">
    <source>
        <dbReference type="Proteomes" id="UP001210211"/>
    </source>
</evidence>
<gene>
    <name evidence="12" type="ORF">LUZ61_006647</name>
    <name evidence="13" type="ORF">LUZ61_006648</name>
</gene>
<feature type="domain" description="BED-type" evidence="11">
    <location>
        <begin position="90"/>
        <end position="149"/>
    </location>
</feature>
<evidence type="ECO:0000256" key="8">
    <source>
        <dbReference type="ARBA" id="ARBA00023242"/>
    </source>
</evidence>
<evidence type="ECO:0000256" key="2">
    <source>
        <dbReference type="ARBA" id="ARBA00022723"/>
    </source>
</evidence>
<keyword evidence="8" id="KW-0539">Nucleus</keyword>
<keyword evidence="6" id="KW-0238">DNA-binding</keyword>
<evidence type="ECO:0000256" key="9">
    <source>
        <dbReference type="PROSITE-ProRule" id="PRU00027"/>
    </source>
</evidence>
<feature type="compositionally biased region" description="Low complexity" evidence="10">
    <location>
        <begin position="43"/>
        <end position="56"/>
    </location>
</feature>
<keyword evidence="5" id="KW-0805">Transcription regulation</keyword>
<feature type="compositionally biased region" description="Polar residues" evidence="10">
    <location>
        <begin position="1"/>
        <end position="30"/>
    </location>
</feature>
<evidence type="ECO:0000256" key="6">
    <source>
        <dbReference type="ARBA" id="ARBA00023125"/>
    </source>
</evidence>
<dbReference type="SMART" id="SM00614">
    <property type="entry name" value="ZnF_BED"/>
    <property type="match status" value="1"/>
</dbReference>
<proteinExistence type="predicted"/>
<organism evidence="12 14">
    <name type="scientific">Rhynchospora tenuis</name>
    <dbReference type="NCBI Taxonomy" id="198213"/>
    <lineage>
        <taxon>Eukaryota</taxon>
        <taxon>Viridiplantae</taxon>
        <taxon>Streptophyta</taxon>
        <taxon>Embryophyta</taxon>
        <taxon>Tracheophyta</taxon>
        <taxon>Spermatophyta</taxon>
        <taxon>Magnoliopsida</taxon>
        <taxon>Liliopsida</taxon>
        <taxon>Poales</taxon>
        <taxon>Cyperaceae</taxon>
        <taxon>Cyperoideae</taxon>
        <taxon>Rhynchosporeae</taxon>
        <taxon>Rhynchospora</taxon>
    </lineage>
</organism>
<keyword evidence="3 9" id="KW-0863">Zinc-finger</keyword>
<dbReference type="GO" id="GO:0046983">
    <property type="term" value="F:protein dimerization activity"/>
    <property type="evidence" value="ECO:0007669"/>
    <property type="project" value="InterPro"/>
</dbReference>
<comment type="caution">
    <text evidence="12">The sequence shown here is derived from an EMBL/GenBank/DDBJ whole genome shotgun (WGS) entry which is preliminary data.</text>
</comment>
<evidence type="ECO:0000256" key="4">
    <source>
        <dbReference type="ARBA" id="ARBA00022833"/>
    </source>
</evidence>
<feature type="region of interest" description="Disordered" evidence="10">
    <location>
        <begin position="698"/>
        <end position="717"/>
    </location>
</feature>
<keyword evidence="7" id="KW-0804">Transcription</keyword>
<reference evidence="12 14" key="1">
    <citation type="journal article" date="2022" name="Cell">
        <title>Repeat-based holocentromeres influence genome architecture and karyotype evolution.</title>
        <authorList>
            <person name="Hofstatter P.G."/>
            <person name="Thangavel G."/>
            <person name="Lux T."/>
            <person name="Neumann P."/>
            <person name="Vondrak T."/>
            <person name="Novak P."/>
            <person name="Zhang M."/>
            <person name="Costa L."/>
            <person name="Castellani M."/>
            <person name="Scott A."/>
            <person name="Toegelov H."/>
            <person name="Fuchs J."/>
            <person name="Mata-Sucre Y."/>
            <person name="Dias Y."/>
            <person name="Vanzela A.L.L."/>
            <person name="Huettel B."/>
            <person name="Almeida C.C.S."/>
            <person name="Simkova H."/>
            <person name="Souza G."/>
            <person name="Pedrosa-Harand A."/>
            <person name="Macas J."/>
            <person name="Mayer K.F.X."/>
            <person name="Houben A."/>
            <person name="Marques A."/>
        </authorList>
    </citation>
    <scope>NUCLEOTIDE SEQUENCE [LARGE SCALE GENOMIC DNA]</scope>
    <source>
        <strain evidence="12">RhyTen1mFocal</strain>
    </source>
</reference>
<dbReference type="Pfam" id="PF05699">
    <property type="entry name" value="Dimer_Tnp_hAT"/>
    <property type="match status" value="1"/>
</dbReference>
<dbReference type="PROSITE" id="PS50808">
    <property type="entry name" value="ZF_BED"/>
    <property type="match status" value="1"/>
</dbReference>
<dbReference type="GO" id="GO:0009791">
    <property type="term" value="P:post-embryonic development"/>
    <property type="evidence" value="ECO:0007669"/>
    <property type="project" value="UniProtKB-ARBA"/>
</dbReference>
<dbReference type="SUPFAM" id="SSF53098">
    <property type="entry name" value="Ribonuclease H-like"/>
    <property type="match status" value="1"/>
</dbReference>
<dbReference type="EMBL" id="JAMRDG010000001">
    <property type="protein sequence ID" value="KAJ3702942.1"/>
    <property type="molecule type" value="Genomic_DNA"/>
</dbReference>
<dbReference type="InterPro" id="IPR012337">
    <property type="entry name" value="RNaseH-like_sf"/>
</dbReference>
<protein>
    <recommendedName>
        <fullName evidence="11">BED-type domain-containing protein</fullName>
    </recommendedName>
</protein>
<keyword evidence="14" id="KW-1185">Reference proteome</keyword>
<evidence type="ECO:0000256" key="3">
    <source>
        <dbReference type="ARBA" id="ARBA00022771"/>
    </source>
</evidence>
<dbReference type="GO" id="GO:0005634">
    <property type="term" value="C:nucleus"/>
    <property type="evidence" value="ECO:0007669"/>
    <property type="project" value="UniProtKB-SubCell"/>
</dbReference>
<dbReference type="GO" id="GO:0008270">
    <property type="term" value="F:zinc ion binding"/>
    <property type="evidence" value="ECO:0007669"/>
    <property type="project" value="UniProtKB-KW"/>
</dbReference>
<feature type="region of interest" description="Disordered" evidence="10">
    <location>
        <begin position="540"/>
        <end position="567"/>
    </location>
</feature>
<feature type="region of interest" description="Disordered" evidence="10">
    <location>
        <begin position="1"/>
        <end position="91"/>
    </location>
</feature>
<keyword evidence="2" id="KW-0479">Metal-binding</keyword>
<evidence type="ECO:0000313" key="12">
    <source>
        <dbReference type="EMBL" id="KAJ3702942.1"/>
    </source>
</evidence>
<dbReference type="InterPro" id="IPR008906">
    <property type="entry name" value="HATC_C_dom"/>
</dbReference>
<keyword evidence="4" id="KW-0862">Zinc</keyword>
<dbReference type="InterPro" id="IPR052035">
    <property type="entry name" value="ZnF_BED_domain_contain"/>
</dbReference>
<dbReference type="InterPro" id="IPR036236">
    <property type="entry name" value="Znf_C2H2_sf"/>
</dbReference>
<feature type="compositionally biased region" description="Polar residues" evidence="10">
    <location>
        <begin position="699"/>
        <end position="716"/>
    </location>
</feature>
<evidence type="ECO:0000256" key="10">
    <source>
        <dbReference type="SAM" id="MobiDB-lite"/>
    </source>
</evidence>
<evidence type="ECO:0000256" key="1">
    <source>
        <dbReference type="ARBA" id="ARBA00004123"/>
    </source>
</evidence>
<evidence type="ECO:0000259" key="11">
    <source>
        <dbReference type="PROSITE" id="PS50808"/>
    </source>
</evidence>
<evidence type="ECO:0000256" key="7">
    <source>
        <dbReference type="ARBA" id="ARBA00023163"/>
    </source>
</evidence>
<dbReference type="Proteomes" id="UP001210211">
    <property type="component" value="Unassembled WGS sequence"/>
</dbReference>
<evidence type="ECO:0000313" key="13">
    <source>
        <dbReference type="EMBL" id="KAJ3702943.1"/>
    </source>
</evidence>
<dbReference type="InterPro" id="IPR003656">
    <property type="entry name" value="Znf_BED"/>
</dbReference>
<dbReference type="GO" id="GO:0003677">
    <property type="term" value="F:DNA binding"/>
    <property type="evidence" value="ECO:0007669"/>
    <property type="project" value="UniProtKB-KW"/>
</dbReference>
<sequence>MDPNSNFLPGNYVHQESNNLVPNSTDQQSGGMPPCVPHLDNVSIPPSSGLSSSRAPTAQGQESVEPETILANGGDNDDQRTKTGKKRQRPFTSDCWTHFEQVRDPPNDTGKVIAAICLVCDKVLKYDTKTGTGSLIKHKNVHVQKGESVPETRRPQMVQTQIKEGGFFKFDPDKARRSIIKFCVQKEYPLSFATDPLFEDMIRESFQPHFRKSYHKQTRDELMNQFWTNRAQLFDAFKEADYMVSITSDIWTAGKKGQPYCSVTAHWISDDAMGSWILNKRILAFRVLPFPHDGQAIFEHILSVIEEYNIRDKIFAVALDNASNNASAIRILASSLRPMLGGAFFHTKCACHILNLIVKDGLQVDEVDSLLEKYYKALKFVDSSTKKKQNFAELCSRMGILSVKIPWDIETRWNSTYLLLKKTLHLKPAIDHALSRSPTGQVYRLNPTDWMSLEALVPFLDCFYTATVRLSATYTPTASALIEDLVAISDWLKVSQTSRSLAIIKRNFGLDVNEQQLDDDVKNLFESVYKIYEQRYNQARSAQQHGRRSEGPSGVSQPSNLSGRGRGSVSRLLNILNKCSDTPIQQQSNTEIQIYISSDYATVKVDDENFDILRFWNQVKGVLPILSSMARDIFAVPVSTVASESCFSGANRVLTDKRTRLGPETFEALVLLKDWYDAEKRLQDKSWMHMVPELGEFRGTNTSSSSQPQNEGSQDVAQDYGFNPYQCNYEDYGYHLGDYESSNY</sequence>
<dbReference type="PANTHER" id="PTHR46481">
    <property type="entry name" value="ZINC FINGER BED DOMAIN-CONTAINING PROTEIN 4"/>
    <property type="match status" value="1"/>
</dbReference>
<evidence type="ECO:0000256" key="5">
    <source>
        <dbReference type="ARBA" id="ARBA00023015"/>
    </source>
</evidence>
<comment type="subcellular location">
    <subcellularLocation>
        <location evidence="1">Nucleus</location>
    </subcellularLocation>
</comment>
<dbReference type="SUPFAM" id="SSF57667">
    <property type="entry name" value="beta-beta-alpha zinc fingers"/>
    <property type="match status" value="1"/>
</dbReference>
<name>A0AAD6EVP4_9POAL</name>
<dbReference type="PANTHER" id="PTHR46481:SF10">
    <property type="entry name" value="ZINC FINGER BED DOMAIN-CONTAINING PROTEIN 39"/>
    <property type="match status" value="1"/>
</dbReference>
<dbReference type="AlphaFoldDB" id="A0AAD6EVP4"/>